<reference evidence="3 4" key="1">
    <citation type="submission" date="2018-02" db="EMBL/GenBank/DDBJ databases">
        <title>The genomes of Aspergillus section Nigri reveals drivers in fungal speciation.</title>
        <authorList>
            <consortium name="DOE Joint Genome Institute"/>
            <person name="Vesth T.C."/>
            <person name="Nybo J."/>
            <person name="Theobald S."/>
            <person name="Brandl J."/>
            <person name="Frisvad J.C."/>
            <person name="Nielsen K.F."/>
            <person name="Lyhne E.K."/>
            <person name="Kogle M.E."/>
            <person name="Kuo A."/>
            <person name="Riley R."/>
            <person name="Clum A."/>
            <person name="Nolan M."/>
            <person name="Lipzen A."/>
            <person name="Salamov A."/>
            <person name="Henrissat B."/>
            <person name="Wiebenga A."/>
            <person name="De vries R.P."/>
            <person name="Grigoriev I.V."/>
            <person name="Mortensen U.H."/>
            <person name="Andersen M.R."/>
            <person name="Baker S.E."/>
        </authorList>
    </citation>
    <scope>NUCLEOTIDE SEQUENCE [LARGE SCALE GENOMIC DNA]</scope>
    <source>
        <strain evidence="3 4">CBS 121593</strain>
    </source>
</reference>
<dbReference type="OrthoDB" id="1894652at2759"/>
<dbReference type="STRING" id="1448316.A0A395GRF6"/>
<evidence type="ECO:0000313" key="3">
    <source>
        <dbReference type="EMBL" id="RAK98029.1"/>
    </source>
</evidence>
<sequence length="188" mass="20209">MRPCDFSLLPLFSLFFSLSAATSSPTQPLSAEILCWPVSSQEPTILARVSYGSSALQSEPVSYSTLPITTCGDYESQDASQDLIRLGLYTTTSTNTKQWVGTLASRSSFAGNGDHGPTLRLHIGPSNEIYYVDLLPSISSATSSTPVRPQLELLSNQAGSRPHLNQPVILGPDGTKAEEVAEKSLFQK</sequence>
<dbReference type="AlphaFoldDB" id="A0A395GRF6"/>
<dbReference type="PANTHER" id="PTHR39219">
    <property type="entry name" value="ER MEMBRANE PROTEIN COMPLEX SUBUNIT 10"/>
    <property type="match status" value="1"/>
</dbReference>
<dbReference type="Proteomes" id="UP000249402">
    <property type="component" value="Unassembled WGS sequence"/>
</dbReference>
<organism evidence="3 4">
    <name type="scientific">Aspergillus ibericus CBS 121593</name>
    <dbReference type="NCBI Taxonomy" id="1448316"/>
    <lineage>
        <taxon>Eukaryota</taxon>
        <taxon>Fungi</taxon>
        <taxon>Dikarya</taxon>
        <taxon>Ascomycota</taxon>
        <taxon>Pezizomycotina</taxon>
        <taxon>Eurotiomycetes</taxon>
        <taxon>Eurotiomycetidae</taxon>
        <taxon>Eurotiales</taxon>
        <taxon>Aspergillaceae</taxon>
        <taxon>Aspergillus</taxon>
        <taxon>Aspergillus subgen. Circumdati</taxon>
    </lineage>
</organism>
<keyword evidence="4" id="KW-1185">Reference proteome</keyword>
<keyword evidence="2" id="KW-0732">Signal</keyword>
<feature type="signal peptide" evidence="2">
    <location>
        <begin position="1"/>
        <end position="21"/>
    </location>
</feature>
<dbReference type="PANTHER" id="PTHR39219:SF1">
    <property type="entry name" value="ER MEMBRANE PROTEIN COMPLEX SUBUNIT 10"/>
    <property type="match status" value="1"/>
</dbReference>
<proteinExistence type="predicted"/>
<dbReference type="EMBL" id="KZ824457">
    <property type="protein sequence ID" value="RAK98029.1"/>
    <property type="molecule type" value="Genomic_DNA"/>
</dbReference>
<dbReference type="GeneID" id="37218792"/>
<evidence type="ECO:0000256" key="1">
    <source>
        <dbReference type="SAM" id="MobiDB-lite"/>
    </source>
</evidence>
<feature type="chain" id="PRO_5017324020" evidence="2">
    <location>
        <begin position="22"/>
        <end position="188"/>
    </location>
</feature>
<evidence type="ECO:0000313" key="4">
    <source>
        <dbReference type="Proteomes" id="UP000249402"/>
    </source>
</evidence>
<gene>
    <name evidence="3" type="ORF">BO80DRAFT_168529</name>
</gene>
<feature type="region of interest" description="Disordered" evidence="1">
    <location>
        <begin position="156"/>
        <end position="176"/>
    </location>
</feature>
<dbReference type="RefSeq" id="XP_025572357.1">
    <property type="nucleotide sequence ID" value="XM_025713927.1"/>
</dbReference>
<dbReference type="VEuPathDB" id="FungiDB:BO80DRAFT_168529"/>
<accession>A0A395GRF6</accession>
<protein>
    <submittedName>
        <fullName evidence="3">Uncharacterized protein</fullName>
    </submittedName>
</protein>
<evidence type="ECO:0000256" key="2">
    <source>
        <dbReference type="SAM" id="SignalP"/>
    </source>
</evidence>
<name>A0A395GRF6_9EURO</name>